<keyword evidence="6" id="KW-1185">Reference proteome</keyword>
<dbReference type="InterPro" id="IPR036388">
    <property type="entry name" value="WH-like_DNA-bd_sf"/>
</dbReference>
<accession>A0A1S1QM02</accession>
<dbReference type="GO" id="GO:0003700">
    <property type="term" value="F:DNA-binding transcription factor activity"/>
    <property type="evidence" value="ECO:0007669"/>
    <property type="project" value="InterPro"/>
</dbReference>
<dbReference type="InterPro" id="IPR036390">
    <property type="entry name" value="WH_DNA-bd_sf"/>
</dbReference>
<evidence type="ECO:0000259" key="4">
    <source>
        <dbReference type="PROSITE" id="PS50987"/>
    </source>
</evidence>
<organism evidence="5 6">
    <name type="scientific">Parafrankia colletiae</name>
    <dbReference type="NCBI Taxonomy" id="573497"/>
    <lineage>
        <taxon>Bacteria</taxon>
        <taxon>Bacillati</taxon>
        <taxon>Actinomycetota</taxon>
        <taxon>Actinomycetes</taxon>
        <taxon>Frankiales</taxon>
        <taxon>Frankiaceae</taxon>
        <taxon>Parafrankia</taxon>
    </lineage>
</organism>
<dbReference type="PANTHER" id="PTHR33154">
    <property type="entry name" value="TRANSCRIPTIONAL REGULATOR, ARSR FAMILY"/>
    <property type="match status" value="1"/>
</dbReference>
<dbReference type="NCBIfam" id="NF033788">
    <property type="entry name" value="HTH_metalloreg"/>
    <property type="match status" value="1"/>
</dbReference>
<sequence length="373" mass="40429">MSVVIVLAGGGADRFTVAVPPLAELVASLHVLTGIEHHPEHTSWAEQVLRSAPSDFRTGLRRFTPLWTALRWRAFYPESGGGSGPGGPVAGLSLDEFARLTAYTCASGYHGFAFDRVRHCPEQAAVLRQAAGALPEPHLALAEDLLRDAEALRTDLIAFLDLCPRVYFADLWAGTRPVLARAADRLRRRLADEGPASALMSLSPSTARLVTAPTNRTNPATTAGPTATAGPVRVVLDKVHHAVISPARGPVLLIPTRYGAPHLLVKNEPGLPPVVHFPVDAPDVGATLARSRLLALTDPRRMRLCRLIARQAMTTADLADRLSMTRPQVSRHLRHLRELGLVRVERNGHYVHYALDLAAVENIGRDTVTALQY</sequence>
<keyword evidence="2" id="KW-0238">DNA-binding</keyword>
<dbReference type="PROSITE" id="PS50987">
    <property type="entry name" value="HTH_ARSR_2"/>
    <property type="match status" value="1"/>
</dbReference>
<evidence type="ECO:0000313" key="5">
    <source>
        <dbReference type="EMBL" id="OHV35768.1"/>
    </source>
</evidence>
<dbReference type="GO" id="GO:0003677">
    <property type="term" value="F:DNA binding"/>
    <property type="evidence" value="ECO:0007669"/>
    <property type="project" value="UniProtKB-KW"/>
</dbReference>
<reference evidence="6" key="1">
    <citation type="submission" date="2016-07" db="EMBL/GenBank/DDBJ databases">
        <title>Sequence Frankia sp. strain CcI1.17.</title>
        <authorList>
            <person name="Ghodhbane-Gtari F."/>
            <person name="Swanson E."/>
            <person name="Gueddou A."/>
            <person name="Morris K."/>
            <person name="Hezbri K."/>
            <person name="Ktari A."/>
            <person name="Nouioui I."/>
            <person name="Abebe-Akele F."/>
            <person name="Simpson S."/>
            <person name="Thomas K."/>
            <person name="Gtari M."/>
            <person name="Tisa L.S."/>
            <person name="Hurst S."/>
        </authorList>
    </citation>
    <scope>NUCLEOTIDE SEQUENCE [LARGE SCALE GENOMIC DNA]</scope>
    <source>
        <strain evidence="6">Cc1.17</strain>
    </source>
</reference>
<dbReference type="Pfam" id="PF19361">
    <property type="entry name" value="DUF5937"/>
    <property type="match status" value="1"/>
</dbReference>
<evidence type="ECO:0000256" key="2">
    <source>
        <dbReference type="ARBA" id="ARBA00023125"/>
    </source>
</evidence>
<dbReference type="EMBL" id="MBLM01000120">
    <property type="protein sequence ID" value="OHV35768.1"/>
    <property type="molecule type" value="Genomic_DNA"/>
</dbReference>
<name>A0A1S1QM02_9ACTN</name>
<keyword evidence="3" id="KW-0804">Transcription</keyword>
<dbReference type="InterPro" id="IPR045981">
    <property type="entry name" value="DUF5937"/>
</dbReference>
<keyword evidence="1" id="KW-0805">Transcription regulation</keyword>
<dbReference type="InterPro" id="IPR051081">
    <property type="entry name" value="HTH_MetalResp_TranReg"/>
</dbReference>
<dbReference type="InterPro" id="IPR011991">
    <property type="entry name" value="ArsR-like_HTH"/>
</dbReference>
<evidence type="ECO:0000313" key="6">
    <source>
        <dbReference type="Proteomes" id="UP000179627"/>
    </source>
</evidence>
<dbReference type="InterPro" id="IPR001845">
    <property type="entry name" value="HTH_ArsR_DNA-bd_dom"/>
</dbReference>
<dbReference type="SMART" id="SM00418">
    <property type="entry name" value="HTH_ARSR"/>
    <property type="match status" value="1"/>
</dbReference>
<dbReference type="InterPro" id="IPR012318">
    <property type="entry name" value="HTH_CRP"/>
</dbReference>
<evidence type="ECO:0000256" key="3">
    <source>
        <dbReference type="ARBA" id="ARBA00023163"/>
    </source>
</evidence>
<dbReference type="PANTHER" id="PTHR33154:SF33">
    <property type="entry name" value="TRANSCRIPTIONAL REPRESSOR SDPR"/>
    <property type="match status" value="1"/>
</dbReference>
<feature type="domain" description="HTH arsR-type" evidence="4">
    <location>
        <begin position="281"/>
        <end position="373"/>
    </location>
</feature>
<dbReference type="SUPFAM" id="SSF46785">
    <property type="entry name" value="Winged helix' DNA-binding domain"/>
    <property type="match status" value="1"/>
</dbReference>
<dbReference type="Proteomes" id="UP000179627">
    <property type="component" value="Unassembled WGS sequence"/>
</dbReference>
<protein>
    <submittedName>
        <fullName evidence="5">Transcriptional regulator</fullName>
    </submittedName>
</protein>
<dbReference type="CDD" id="cd00090">
    <property type="entry name" value="HTH_ARSR"/>
    <property type="match status" value="1"/>
</dbReference>
<dbReference type="OrthoDB" id="3396564at2"/>
<dbReference type="RefSeq" id="WP_071085429.1">
    <property type="nucleotide sequence ID" value="NZ_MBLM01000120.1"/>
</dbReference>
<gene>
    <name evidence="5" type="ORF">CC117_19160</name>
</gene>
<dbReference type="AlphaFoldDB" id="A0A1S1QM02"/>
<dbReference type="Gene3D" id="1.10.10.10">
    <property type="entry name" value="Winged helix-like DNA-binding domain superfamily/Winged helix DNA-binding domain"/>
    <property type="match status" value="1"/>
</dbReference>
<dbReference type="Pfam" id="PF12840">
    <property type="entry name" value="HTH_20"/>
    <property type="match status" value="1"/>
</dbReference>
<comment type="caution">
    <text evidence="5">The sequence shown here is derived from an EMBL/GenBank/DDBJ whole genome shotgun (WGS) entry which is preliminary data.</text>
</comment>
<dbReference type="SMART" id="SM00419">
    <property type="entry name" value="HTH_CRP"/>
    <property type="match status" value="1"/>
</dbReference>
<evidence type="ECO:0000256" key="1">
    <source>
        <dbReference type="ARBA" id="ARBA00023015"/>
    </source>
</evidence>
<proteinExistence type="predicted"/>
<dbReference type="PRINTS" id="PR00778">
    <property type="entry name" value="HTHARSR"/>
</dbReference>